<evidence type="ECO:0000313" key="2">
    <source>
        <dbReference type="Proteomes" id="UP001383192"/>
    </source>
</evidence>
<sequence length="356" mass="39424">MDFTHPVVDPFQQLACRRYPSNTRAILALKRLGQPPTSPDLDNPSPDVRMALQILAAFTCTITADSMGSSFGNLRPHTPTETAVPAGKNWASSVGLWVQMFMDKFILEHKDFTVPSGFEGRDFLDIILHVLPSLLIYPMKHPDERAAIRGLRSISPQFTKLAIQAMLTTIETNHFSWTSWSYALTNILFFHDRDPGDTFSSPSFIDIANEEHPRAGFGLPSNSDTAFVQALFQKYIGRAVYDALNKHPGRDGNISDSDNLSESGFKAIVVLDFCRPDFMSLKSLGIADVETVATDDRIQRLGGLGDHIRHCYWQNVSGNLVVATFFPSVGRGLGIPWCHVCTVLEPDYASDSDGDV</sequence>
<protein>
    <submittedName>
        <fullName evidence="1">Uncharacterized protein</fullName>
    </submittedName>
</protein>
<dbReference type="Proteomes" id="UP001383192">
    <property type="component" value="Unassembled WGS sequence"/>
</dbReference>
<proteinExistence type="predicted"/>
<keyword evidence="2" id="KW-1185">Reference proteome</keyword>
<gene>
    <name evidence="1" type="ORF">VNI00_013965</name>
</gene>
<accession>A0AAW0BVP4</accession>
<reference evidence="1 2" key="1">
    <citation type="submission" date="2024-01" db="EMBL/GenBank/DDBJ databases">
        <title>A draft genome for a cacao thread blight-causing isolate of Paramarasmius palmivorus.</title>
        <authorList>
            <person name="Baruah I.K."/>
            <person name="Bukari Y."/>
            <person name="Amoako-Attah I."/>
            <person name="Meinhardt L.W."/>
            <person name="Bailey B.A."/>
            <person name="Cohen S.P."/>
        </authorList>
    </citation>
    <scope>NUCLEOTIDE SEQUENCE [LARGE SCALE GENOMIC DNA]</scope>
    <source>
        <strain evidence="1 2">GH-12</strain>
    </source>
</reference>
<dbReference type="EMBL" id="JAYKXP010000074">
    <property type="protein sequence ID" value="KAK7030856.1"/>
    <property type="molecule type" value="Genomic_DNA"/>
</dbReference>
<dbReference type="AlphaFoldDB" id="A0AAW0BVP4"/>
<organism evidence="1 2">
    <name type="scientific">Paramarasmius palmivorus</name>
    <dbReference type="NCBI Taxonomy" id="297713"/>
    <lineage>
        <taxon>Eukaryota</taxon>
        <taxon>Fungi</taxon>
        <taxon>Dikarya</taxon>
        <taxon>Basidiomycota</taxon>
        <taxon>Agaricomycotina</taxon>
        <taxon>Agaricomycetes</taxon>
        <taxon>Agaricomycetidae</taxon>
        <taxon>Agaricales</taxon>
        <taxon>Marasmiineae</taxon>
        <taxon>Marasmiaceae</taxon>
        <taxon>Paramarasmius</taxon>
    </lineage>
</organism>
<evidence type="ECO:0000313" key="1">
    <source>
        <dbReference type="EMBL" id="KAK7030856.1"/>
    </source>
</evidence>
<name>A0AAW0BVP4_9AGAR</name>
<comment type="caution">
    <text evidence="1">The sequence shown here is derived from an EMBL/GenBank/DDBJ whole genome shotgun (WGS) entry which is preliminary data.</text>
</comment>